<keyword evidence="7" id="KW-1185">Reference proteome</keyword>
<dbReference type="GO" id="GO:0004725">
    <property type="term" value="F:protein tyrosine phosphatase activity"/>
    <property type="evidence" value="ECO:0007669"/>
    <property type="project" value="UniProtKB-EC"/>
</dbReference>
<name>A0A183D3Y9_9BILA</name>
<dbReference type="AlphaFoldDB" id="A0A183D3Y9"/>
<dbReference type="PROSITE" id="PS50055">
    <property type="entry name" value="TYR_PHOSPHATASE_PTP"/>
    <property type="match status" value="1"/>
</dbReference>
<evidence type="ECO:0000313" key="8">
    <source>
        <dbReference type="WBParaSite" id="GPUH_0000343601-mRNA-1"/>
    </source>
</evidence>
<dbReference type="WBParaSite" id="GPUH_0000343601-mRNA-1">
    <property type="protein sequence ID" value="GPUH_0000343601-mRNA-1"/>
    <property type="gene ID" value="GPUH_0000343601"/>
</dbReference>
<evidence type="ECO:0000259" key="5">
    <source>
        <dbReference type="PROSITE" id="PS50055"/>
    </source>
</evidence>
<reference evidence="6 7" key="2">
    <citation type="submission" date="2018-11" db="EMBL/GenBank/DDBJ databases">
        <authorList>
            <consortium name="Pathogen Informatics"/>
        </authorList>
    </citation>
    <scope>NUCLEOTIDE SEQUENCE [LARGE SCALE GENOMIC DNA]</scope>
</reference>
<dbReference type="PANTHER" id="PTHR19134:SF562">
    <property type="entry name" value="PROTEIN-TYROSINE-PHOSPHATASE"/>
    <property type="match status" value="1"/>
</dbReference>
<protein>
    <recommendedName>
        <fullName evidence="2">protein-tyrosine-phosphatase</fullName>
        <ecNumber evidence="2">3.1.3.48</ecNumber>
    </recommendedName>
</protein>
<dbReference type="EC" id="3.1.3.48" evidence="2"/>
<keyword evidence="4" id="KW-0904">Protein phosphatase</keyword>
<evidence type="ECO:0000313" key="7">
    <source>
        <dbReference type="Proteomes" id="UP000271098"/>
    </source>
</evidence>
<proteinExistence type="inferred from homology"/>
<sequence>NEKKNRSRSIVNYNEGAVRLVPTKPGDSTYIHASQIRLPYSNYIIAQAPTKHSFVDFLRMIWQYQVSVVICLVPLHDPDTCYPYFNPRRQKVVRVSVGVITTKC</sequence>
<evidence type="ECO:0000256" key="2">
    <source>
        <dbReference type="ARBA" id="ARBA00013064"/>
    </source>
</evidence>
<dbReference type="Gene3D" id="3.90.190.10">
    <property type="entry name" value="Protein tyrosine phosphatase superfamily"/>
    <property type="match status" value="1"/>
</dbReference>
<feature type="domain" description="Tyrosine-protein phosphatase" evidence="5">
    <location>
        <begin position="1"/>
        <end position="85"/>
    </location>
</feature>
<evidence type="ECO:0000256" key="3">
    <source>
        <dbReference type="ARBA" id="ARBA00022801"/>
    </source>
</evidence>
<dbReference type="PANTHER" id="PTHR19134">
    <property type="entry name" value="RECEPTOR-TYPE TYROSINE-PROTEIN PHOSPHATASE"/>
    <property type="match status" value="1"/>
</dbReference>
<evidence type="ECO:0000256" key="4">
    <source>
        <dbReference type="ARBA" id="ARBA00022912"/>
    </source>
</evidence>
<dbReference type="InterPro" id="IPR029021">
    <property type="entry name" value="Prot-tyrosine_phosphatase-like"/>
</dbReference>
<dbReference type="InterPro" id="IPR050348">
    <property type="entry name" value="Protein-Tyr_Phosphatase"/>
</dbReference>
<dbReference type="InterPro" id="IPR000242">
    <property type="entry name" value="PTP_cat"/>
</dbReference>
<dbReference type="Proteomes" id="UP000271098">
    <property type="component" value="Unassembled WGS sequence"/>
</dbReference>
<accession>A0A183D3Y9</accession>
<dbReference type="OrthoDB" id="5775049at2759"/>
<dbReference type="SUPFAM" id="SSF52799">
    <property type="entry name" value="(Phosphotyrosine protein) phosphatases II"/>
    <property type="match status" value="1"/>
</dbReference>
<organism evidence="8">
    <name type="scientific">Gongylonema pulchrum</name>
    <dbReference type="NCBI Taxonomy" id="637853"/>
    <lineage>
        <taxon>Eukaryota</taxon>
        <taxon>Metazoa</taxon>
        <taxon>Ecdysozoa</taxon>
        <taxon>Nematoda</taxon>
        <taxon>Chromadorea</taxon>
        <taxon>Rhabditida</taxon>
        <taxon>Spirurina</taxon>
        <taxon>Spiruromorpha</taxon>
        <taxon>Spiruroidea</taxon>
        <taxon>Gongylonematidae</taxon>
        <taxon>Gongylonema</taxon>
    </lineage>
</organism>
<dbReference type="Pfam" id="PF00102">
    <property type="entry name" value="Y_phosphatase"/>
    <property type="match status" value="1"/>
</dbReference>
<keyword evidence="3" id="KW-0378">Hydrolase</keyword>
<evidence type="ECO:0000256" key="1">
    <source>
        <dbReference type="ARBA" id="ARBA00009580"/>
    </source>
</evidence>
<comment type="similarity">
    <text evidence="1">Belongs to the protein-tyrosine phosphatase family.</text>
</comment>
<evidence type="ECO:0000313" key="6">
    <source>
        <dbReference type="EMBL" id="VDK39530.1"/>
    </source>
</evidence>
<gene>
    <name evidence="6" type="ORF">GPUH_LOCUS3430</name>
</gene>
<reference evidence="8" key="1">
    <citation type="submission" date="2016-06" db="UniProtKB">
        <authorList>
            <consortium name="WormBaseParasite"/>
        </authorList>
    </citation>
    <scope>IDENTIFICATION</scope>
</reference>
<dbReference type="EMBL" id="UYRT01005885">
    <property type="protein sequence ID" value="VDK39530.1"/>
    <property type="molecule type" value="Genomic_DNA"/>
</dbReference>